<comment type="caution">
    <text evidence="7">The sequence shown here is derived from an EMBL/GenBank/DDBJ whole genome shotgun (WGS) entry which is preliminary data.</text>
</comment>
<name>A0ABU8W528_9BURK</name>
<comment type="cofactor">
    <cofactor evidence="1">
        <name>FAD</name>
        <dbReference type="ChEBI" id="CHEBI:57692"/>
    </cofactor>
</comment>
<dbReference type="InterPro" id="IPR002938">
    <property type="entry name" value="FAD-bd"/>
</dbReference>
<keyword evidence="5 7" id="KW-0503">Monooxygenase</keyword>
<accession>A0ABU8W528</accession>
<dbReference type="InterPro" id="IPR050493">
    <property type="entry name" value="FAD-dep_Monooxygenase_BioMet"/>
</dbReference>
<keyword evidence="3" id="KW-0274">FAD</keyword>
<dbReference type="SUPFAM" id="SSF54373">
    <property type="entry name" value="FAD-linked reductases, C-terminal domain"/>
    <property type="match status" value="1"/>
</dbReference>
<evidence type="ECO:0000256" key="4">
    <source>
        <dbReference type="ARBA" id="ARBA00023002"/>
    </source>
</evidence>
<keyword evidence="4" id="KW-0560">Oxidoreductase</keyword>
<keyword evidence="8" id="KW-1185">Reference proteome</keyword>
<evidence type="ECO:0000256" key="3">
    <source>
        <dbReference type="ARBA" id="ARBA00022827"/>
    </source>
</evidence>
<dbReference type="Proteomes" id="UP001363010">
    <property type="component" value="Unassembled WGS sequence"/>
</dbReference>
<dbReference type="InterPro" id="IPR036188">
    <property type="entry name" value="FAD/NAD-bd_sf"/>
</dbReference>
<dbReference type="GO" id="GO:0004497">
    <property type="term" value="F:monooxygenase activity"/>
    <property type="evidence" value="ECO:0007669"/>
    <property type="project" value="UniProtKB-KW"/>
</dbReference>
<protein>
    <submittedName>
        <fullName evidence="7">FAD-dependent monooxygenase</fullName>
    </submittedName>
</protein>
<evidence type="ECO:0000256" key="2">
    <source>
        <dbReference type="ARBA" id="ARBA00022630"/>
    </source>
</evidence>
<dbReference type="Pfam" id="PF01494">
    <property type="entry name" value="FAD_binding_3"/>
    <property type="match status" value="1"/>
</dbReference>
<dbReference type="PRINTS" id="PR00420">
    <property type="entry name" value="RNGMNOXGNASE"/>
</dbReference>
<dbReference type="Gene3D" id="3.50.50.60">
    <property type="entry name" value="FAD/NAD(P)-binding domain"/>
    <property type="match status" value="1"/>
</dbReference>
<feature type="domain" description="FAD-binding" evidence="6">
    <location>
        <begin position="9"/>
        <end position="353"/>
    </location>
</feature>
<gene>
    <name evidence="7" type="ORF">WKW80_20990</name>
</gene>
<proteinExistence type="predicted"/>
<evidence type="ECO:0000256" key="1">
    <source>
        <dbReference type="ARBA" id="ARBA00001974"/>
    </source>
</evidence>
<dbReference type="SUPFAM" id="SSF51905">
    <property type="entry name" value="FAD/NAD(P)-binding domain"/>
    <property type="match status" value="1"/>
</dbReference>
<evidence type="ECO:0000313" key="7">
    <source>
        <dbReference type="EMBL" id="MEJ8824482.1"/>
    </source>
</evidence>
<reference evidence="7 8" key="1">
    <citation type="submission" date="2024-03" db="EMBL/GenBank/DDBJ databases">
        <title>Novel species of the genus Variovorax.</title>
        <authorList>
            <person name="Liu Q."/>
            <person name="Xin Y.-H."/>
        </authorList>
    </citation>
    <scope>NUCLEOTIDE SEQUENCE [LARGE SCALE GENOMIC DNA]</scope>
    <source>
        <strain evidence="7 8">KACC 18501</strain>
    </source>
</reference>
<dbReference type="PANTHER" id="PTHR13789">
    <property type="entry name" value="MONOOXYGENASE"/>
    <property type="match status" value="1"/>
</dbReference>
<keyword evidence="2" id="KW-0285">Flavoprotein</keyword>
<dbReference type="EMBL" id="JBBKZV010000014">
    <property type="protein sequence ID" value="MEJ8824482.1"/>
    <property type="molecule type" value="Genomic_DNA"/>
</dbReference>
<organism evidence="7 8">
    <name type="scientific">Variovorax humicola</name>
    <dbReference type="NCBI Taxonomy" id="1769758"/>
    <lineage>
        <taxon>Bacteria</taxon>
        <taxon>Pseudomonadati</taxon>
        <taxon>Pseudomonadota</taxon>
        <taxon>Betaproteobacteria</taxon>
        <taxon>Burkholderiales</taxon>
        <taxon>Comamonadaceae</taxon>
        <taxon>Variovorax</taxon>
    </lineage>
</organism>
<dbReference type="RefSeq" id="WP_340365507.1">
    <property type="nucleotide sequence ID" value="NZ_JBBKZV010000014.1"/>
</dbReference>
<evidence type="ECO:0000259" key="6">
    <source>
        <dbReference type="Pfam" id="PF01494"/>
    </source>
</evidence>
<evidence type="ECO:0000256" key="5">
    <source>
        <dbReference type="ARBA" id="ARBA00023033"/>
    </source>
</evidence>
<dbReference type="PANTHER" id="PTHR13789:SF318">
    <property type="entry name" value="GERANYLGERANYL DIPHOSPHATE REDUCTASE"/>
    <property type="match status" value="1"/>
</dbReference>
<evidence type="ECO:0000313" key="8">
    <source>
        <dbReference type="Proteomes" id="UP001363010"/>
    </source>
</evidence>
<sequence length="402" mass="43912">MSNEGQVKHVVVVGAGLGGLTAALALMRHGFEVTVLEQAPALGEVGAGVQLSANATRVLSLLGLDDAVEEFGSEPVGKVIRHWGTGQTWEVADLAGDSREKYGHPFCCFHRADLHKALERGVRRMGPSVIRLDSRCESIDSSGARPAVILQTGERVECDLVVGADGVHSRVRTPIAGPDKAKFSGLYAWRGVIPTERLPEHLRAPVGANWVGPGRHVVQYPLRRGELTNFVGIVEGQGWQLESWTQKGSVEDCLKDFEGWHEEVQSMIRAIDTHYKWAFMVREPLEAWSSGRVTLLGDSAHPTLPFLAQGAAMALEDGYVLARALAAHKDSVSDALAGYEAARVQRTSAIVRGSNDNIARFHNPALADAVGAAKYIDEQWSPEKVRQRYQWLFEYNVDEVPV</sequence>